<sequence>MGGFLGFCYRQLTYRPHPLPTSASLKGQTALITGANSGLGLEAARELAAHKLSRLILAVRDASKGEAAKKSILATSPECAVEVWSLDHESYDSIAEFGKRVAALDRIDYALLNAGVKKLEYSASSSTGHELNVQVNHIGTSAVSLAVLPVLRNTARKVNSPTRLTIVSSEGHFWIPFKEQSAPDILKRMDDKETFGTAMQRYYTSKLLNVLWARELASKVSPEEVVINTVNPGFCYSGLHRHESTGIIKIFLWMLGWSSVQGGHCLTDALVQHRDSHGEYFSEQRQVPPSSFVLSPQGQNAQKKIWQETIALLKE</sequence>
<dbReference type="AlphaFoldDB" id="A0A6A6IJL3"/>
<dbReference type="SUPFAM" id="SSF51735">
    <property type="entry name" value="NAD(P)-binding Rossmann-fold domains"/>
    <property type="match status" value="1"/>
</dbReference>
<accession>A0A6A6IJL3</accession>
<gene>
    <name evidence="2" type="ORF">BU26DRAFT_423707</name>
</gene>
<keyword evidence="3" id="KW-1185">Reference proteome</keyword>
<dbReference type="InterPro" id="IPR036291">
    <property type="entry name" value="NAD(P)-bd_dom_sf"/>
</dbReference>
<dbReference type="PANTHER" id="PTHR43157:SF31">
    <property type="entry name" value="PHOSPHATIDYLINOSITOL-GLYCAN BIOSYNTHESIS CLASS F PROTEIN"/>
    <property type="match status" value="1"/>
</dbReference>
<dbReference type="PRINTS" id="PR00081">
    <property type="entry name" value="GDHRDH"/>
</dbReference>
<dbReference type="EMBL" id="ML987193">
    <property type="protein sequence ID" value="KAF2250601.1"/>
    <property type="molecule type" value="Genomic_DNA"/>
</dbReference>
<dbReference type="RefSeq" id="XP_033685605.1">
    <property type="nucleotide sequence ID" value="XM_033823525.1"/>
</dbReference>
<reference evidence="2" key="1">
    <citation type="journal article" date="2020" name="Stud. Mycol.">
        <title>101 Dothideomycetes genomes: a test case for predicting lifestyles and emergence of pathogens.</title>
        <authorList>
            <person name="Haridas S."/>
            <person name="Albert R."/>
            <person name="Binder M."/>
            <person name="Bloem J."/>
            <person name="Labutti K."/>
            <person name="Salamov A."/>
            <person name="Andreopoulos B."/>
            <person name="Baker S."/>
            <person name="Barry K."/>
            <person name="Bills G."/>
            <person name="Bluhm B."/>
            <person name="Cannon C."/>
            <person name="Castanera R."/>
            <person name="Culley D."/>
            <person name="Daum C."/>
            <person name="Ezra D."/>
            <person name="Gonzalez J."/>
            <person name="Henrissat B."/>
            <person name="Kuo A."/>
            <person name="Liang C."/>
            <person name="Lipzen A."/>
            <person name="Lutzoni F."/>
            <person name="Magnuson J."/>
            <person name="Mondo S."/>
            <person name="Nolan M."/>
            <person name="Ohm R."/>
            <person name="Pangilinan J."/>
            <person name="Park H.-J."/>
            <person name="Ramirez L."/>
            <person name="Alfaro M."/>
            <person name="Sun H."/>
            <person name="Tritt A."/>
            <person name="Yoshinaga Y."/>
            <person name="Zwiers L.-H."/>
            <person name="Turgeon B."/>
            <person name="Goodwin S."/>
            <person name="Spatafora J."/>
            <person name="Crous P."/>
            <person name="Grigoriev I."/>
        </authorList>
    </citation>
    <scope>NUCLEOTIDE SEQUENCE</scope>
    <source>
        <strain evidence="2">CBS 122368</strain>
    </source>
</reference>
<dbReference type="PANTHER" id="PTHR43157">
    <property type="entry name" value="PHOSPHATIDYLINOSITOL-GLYCAN BIOSYNTHESIS CLASS F PROTEIN-RELATED"/>
    <property type="match status" value="1"/>
</dbReference>
<organism evidence="2 3">
    <name type="scientific">Trematosphaeria pertusa</name>
    <dbReference type="NCBI Taxonomy" id="390896"/>
    <lineage>
        <taxon>Eukaryota</taxon>
        <taxon>Fungi</taxon>
        <taxon>Dikarya</taxon>
        <taxon>Ascomycota</taxon>
        <taxon>Pezizomycotina</taxon>
        <taxon>Dothideomycetes</taxon>
        <taxon>Pleosporomycetidae</taxon>
        <taxon>Pleosporales</taxon>
        <taxon>Massarineae</taxon>
        <taxon>Trematosphaeriaceae</taxon>
        <taxon>Trematosphaeria</taxon>
    </lineage>
</organism>
<dbReference type="Proteomes" id="UP000800094">
    <property type="component" value="Unassembled WGS sequence"/>
</dbReference>
<dbReference type="OrthoDB" id="542013at2759"/>
<name>A0A6A6IJL3_9PLEO</name>
<proteinExistence type="predicted"/>
<dbReference type="GeneID" id="54576855"/>
<dbReference type="Gene3D" id="3.40.50.720">
    <property type="entry name" value="NAD(P)-binding Rossmann-like Domain"/>
    <property type="match status" value="1"/>
</dbReference>
<dbReference type="Pfam" id="PF00106">
    <property type="entry name" value="adh_short"/>
    <property type="match status" value="1"/>
</dbReference>
<evidence type="ECO:0000313" key="3">
    <source>
        <dbReference type="Proteomes" id="UP000800094"/>
    </source>
</evidence>
<dbReference type="GO" id="GO:0016491">
    <property type="term" value="F:oxidoreductase activity"/>
    <property type="evidence" value="ECO:0007669"/>
    <property type="project" value="UniProtKB-KW"/>
</dbReference>
<evidence type="ECO:0000313" key="2">
    <source>
        <dbReference type="EMBL" id="KAF2250601.1"/>
    </source>
</evidence>
<dbReference type="InterPro" id="IPR002347">
    <property type="entry name" value="SDR_fam"/>
</dbReference>
<evidence type="ECO:0000256" key="1">
    <source>
        <dbReference type="ARBA" id="ARBA00023002"/>
    </source>
</evidence>
<protein>
    <submittedName>
        <fullName evidence="2">Dehydrogenase</fullName>
    </submittedName>
</protein>
<keyword evidence="1" id="KW-0560">Oxidoreductase</keyword>